<reference evidence="2 3" key="2">
    <citation type="submission" date="2018-11" db="EMBL/GenBank/DDBJ databases">
        <authorList>
            <consortium name="Pathogen Informatics"/>
        </authorList>
    </citation>
    <scope>NUCLEOTIDE SEQUENCE [LARGE SCALE GENOMIC DNA]</scope>
</reference>
<organism evidence="4">
    <name type="scientific">Nippostrongylus brasiliensis</name>
    <name type="common">Rat hookworm</name>
    <dbReference type="NCBI Taxonomy" id="27835"/>
    <lineage>
        <taxon>Eukaryota</taxon>
        <taxon>Metazoa</taxon>
        <taxon>Ecdysozoa</taxon>
        <taxon>Nematoda</taxon>
        <taxon>Chromadorea</taxon>
        <taxon>Rhabditida</taxon>
        <taxon>Rhabditina</taxon>
        <taxon>Rhabditomorpha</taxon>
        <taxon>Strongyloidea</taxon>
        <taxon>Heligmosomidae</taxon>
        <taxon>Nippostrongylus</taxon>
    </lineage>
</organism>
<gene>
    <name evidence="2" type="ORF">NBR_LOCUS7489</name>
</gene>
<dbReference type="Proteomes" id="UP000271162">
    <property type="component" value="Unassembled WGS sequence"/>
</dbReference>
<dbReference type="EMBL" id="UYSL01019894">
    <property type="protein sequence ID" value="VDL71078.1"/>
    <property type="molecule type" value="Genomic_DNA"/>
</dbReference>
<dbReference type="AlphaFoldDB" id="A0A0N4XX19"/>
<dbReference type="WBParaSite" id="NBR_0000748801-mRNA-1">
    <property type="protein sequence ID" value="NBR_0000748801-mRNA-1"/>
    <property type="gene ID" value="NBR_0000748801"/>
</dbReference>
<name>A0A0N4XX19_NIPBR</name>
<sequence>MSTSTSLSSEADVLLSKPDGSPSDPELIIHLSGPIHGVTLGGHVTASFVEPLSALEGPASPEAKDFKALREATSLAIT</sequence>
<keyword evidence="3" id="KW-1185">Reference proteome</keyword>
<reference evidence="4" key="1">
    <citation type="submission" date="2017-02" db="UniProtKB">
        <authorList>
            <consortium name="WormBaseParasite"/>
        </authorList>
    </citation>
    <scope>IDENTIFICATION</scope>
</reference>
<accession>A0A0N4XX19</accession>
<evidence type="ECO:0000256" key="1">
    <source>
        <dbReference type="SAM" id="MobiDB-lite"/>
    </source>
</evidence>
<protein>
    <submittedName>
        <fullName evidence="4">RNase_PH domain-containing protein</fullName>
    </submittedName>
</protein>
<proteinExistence type="predicted"/>
<evidence type="ECO:0000313" key="3">
    <source>
        <dbReference type="Proteomes" id="UP000271162"/>
    </source>
</evidence>
<feature type="region of interest" description="Disordered" evidence="1">
    <location>
        <begin position="1"/>
        <end position="23"/>
    </location>
</feature>
<evidence type="ECO:0000313" key="4">
    <source>
        <dbReference type="WBParaSite" id="NBR_0000748801-mRNA-1"/>
    </source>
</evidence>
<evidence type="ECO:0000313" key="2">
    <source>
        <dbReference type="EMBL" id="VDL71078.1"/>
    </source>
</evidence>